<reference evidence="8" key="2">
    <citation type="journal article" date="2014" name="Int. J. Syst. Evol. Microbiol.">
        <title>Complete genome of a new Firmicutes species belonging to the dominant human colonic microbiota ('Ruminococcus bicirculans') reveals two chromosomes and a selective capacity to utilize plant glucans.</title>
        <authorList>
            <consortium name="NISC Comparative Sequencing Program"/>
            <person name="Wegmann U."/>
            <person name="Louis P."/>
            <person name="Goesmann A."/>
            <person name="Henrissat B."/>
            <person name="Duncan S.H."/>
            <person name="Flint H.J."/>
        </authorList>
    </citation>
    <scope>NUCLEOTIDE SEQUENCE</scope>
    <source>
        <strain evidence="8">CCM 7403</strain>
    </source>
</reference>
<keyword evidence="4 5" id="KW-0408">Iron</keyword>
<dbReference type="InterPro" id="IPR004294">
    <property type="entry name" value="Carotenoid_Oase"/>
</dbReference>
<evidence type="ECO:0000256" key="2">
    <source>
        <dbReference type="ARBA" id="ARBA00022723"/>
    </source>
</evidence>
<comment type="similarity">
    <text evidence="1 6">Belongs to the carotenoid oxygenase family.</text>
</comment>
<keyword evidence="3 6" id="KW-0560">Oxidoreductase</keyword>
<feature type="compositionally biased region" description="Basic residues" evidence="7">
    <location>
        <begin position="246"/>
        <end position="258"/>
    </location>
</feature>
<dbReference type="Proteomes" id="UP000297025">
    <property type="component" value="Chromosome"/>
</dbReference>
<keyword evidence="6" id="KW-0223">Dioxygenase</keyword>
<dbReference type="EC" id="1.13.11.-" evidence="6"/>
<evidence type="ECO:0000313" key="10">
    <source>
        <dbReference type="Proteomes" id="UP000297025"/>
    </source>
</evidence>
<evidence type="ECO:0000256" key="4">
    <source>
        <dbReference type="ARBA" id="ARBA00023004"/>
    </source>
</evidence>
<dbReference type="PANTHER" id="PTHR10543">
    <property type="entry name" value="BETA-CAROTENE DIOXYGENASE"/>
    <property type="match status" value="1"/>
</dbReference>
<reference evidence="9 10" key="1">
    <citation type="journal article" date="2008" name="Int. J. Syst. Evol. Microbiol.">
        <title>Nocardioides daphniae sp. nov., isolated from Daphnia cucullata (Crustacea: Cladocera).</title>
        <authorList>
            <person name="Toth E.M."/>
            <person name="Keki Z."/>
            <person name="Homonnay Z.G."/>
            <person name="Borsodi A.K."/>
            <person name="Marialigeti K."/>
            <person name="Schumann P."/>
        </authorList>
    </citation>
    <scope>NUCLEOTIDE SEQUENCE [LARGE SCALE GENOMIC DNA]</scope>
    <source>
        <strain evidence="9 10">JCM 16608</strain>
    </source>
</reference>
<keyword evidence="11" id="KW-1185">Reference proteome</keyword>
<name>A0A4V1CWB0_9ACTN</name>
<reference evidence="11" key="3">
    <citation type="journal article" date="2019" name="Int. J. Syst. Evol. Microbiol.">
        <title>The Global Catalogue of Microorganisms (GCM) 10K type strain sequencing project: providing services to taxonomists for standard genome sequencing and annotation.</title>
        <authorList>
            <consortium name="The Broad Institute Genomics Platform"/>
            <consortium name="The Broad Institute Genome Sequencing Center for Infectious Disease"/>
            <person name="Wu L."/>
            <person name="Ma J."/>
        </authorList>
    </citation>
    <scope>NUCLEOTIDE SEQUENCE [LARGE SCALE GENOMIC DNA]</scope>
    <source>
        <strain evidence="11">CCM 7403</strain>
    </source>
</reference>
<dbReference type="KEGG" id="ndp:E2C04_04380"/>
<feature type="binding site" evidence="5">
    <location>
        <position position="151"/>
    </location>
    <ligand>
        <name>Fe cation</name>
        <dbReference type="ChEBI" id="CHEBI:24875"/>
        <note>catalytic</note>
    </ligand>
</feature>
<dbReference type="GO" id="GO:0046872">
    <property type="term" value="F:metal ion binding"/>
    <property type="evidence" value="ECO:0007669"/>
    <property type="project" value="UniProtKB-KW"/>
</dbReference>
<gene>
    <name evidence="9" type="ORF">E2C04_04380</name>
    <name evidence="8" type="ORF">GCM10007231_12350</name>
</gene>
<evidence type="ECO:0000256" key="7">
    <source>
        <dbReference type="SAM" id="MobiDB-lite"/>
    </source>
</evidence>
<evidence type="ECO:0000313" key="11">
    <source>
        <dbReference type="Proteomes" id="UP000630594"/>
    </source>
</evidence>
<organism evidence="9 10">
    <name type="scientific">Nocardioides daphniae</name>
    <dbReference type="NCBI Taxonomy" id="402297"/>
    <lineage>
        <taxon>Bacteria</taxon>
        <taxon>Bacillati</taxon>
        <taxon>Actinomycetota</taxon>
        <taxon>Actinomycetes</taxon>
        <taxon>Propionibacteriales</taxon>
        <taxon>Nocardioidaceae</taxon>
        <taxon>Nocardioides</taxon>
    </lineage>
</organism>
<evidence type="ECO:0000256" key="1">
    <source>
        <dbReference type="ARBA" id="ARBA00006787"/>
    </source>
</evidence>
<accession>A0A4V1CWB0</accession>
<protein>
    <recommendedName>
        <fullName evidence="6">Dioxygenase</fullName>
        <ecNumber evidence="6">1.13.11.-</ecNumber>
    </recommendedName>
</protein>
<evidence type="ECO:0000256" key="3">
    <source>
        <dbReference type="ARBA" id="ARBA00023002"/>
    </source>
</evidence>
<evidence type="ECO:0000256" key="5">
    <source>
        <dbReference type="PIRSR" id="PIRSR604294-1"/>
    </source>
</evidence>
<dbReference type="EMBL" id="BMCK01000002">
    <property type="protein sequence ID" value="GGD14935.1"/>
    <property type="molecule type" value="Genomic_DNA"/>
</dbReference>
<dbReference type="Pfam" id="PF03055">
    <property type="entry name" value="RPE65"/>
    <property type="match status" value="1"/>
</dbReference>
<sequence length="270" mass="29294">MGGATYLTGNYAPVATEVTATDLEVTGAVPPDLAGRYLRTGPNPFAAQADTYRWFAGDGMVHGVDLHGGRPRWYRNRWVRSPEASAHLSAADVPHEEGGWYPGSGNTNVFAHGGRILAVTEGSLPYELTGELDTVATRNFGGPLPAGINAHPKFDPSTGEMHVMSYGFANPAVRYHVIDPAGALLSTVDIDLPAPVMLHDMGLTASRVVLFDLPVRPGARTGRRTPALPLAPRQRGPRRAPAQGWHRGRRRVDRRRTVLRLPPAQRVRRP</sequence>
<dbReference type="GO" id="GO:0016121">
    <property type="term" value="P:carotene catabolic process"/>
    <property type="evidence" value="ECO:0007669"/>
    <property type="project" value="TreeGrafter"/>
</dbReference>
<dbReference type="OrthoDB" id="6636843at2"/>
<dbReference type="PANTHER" id="PTHR10543:SF89">
    <property type="entry name" value="CAROTENOID 9,10(9',10')-CLEAVAGE DIOXYGENASE 1"/>
    <property type="match status" value="1"/>
</dbReference>
<dbReference type="Proteomes" id="UP000630594">
    <property type="component" value="Unassembled WGS sequence"/>
</dbReference>
<proteinExistence type="inferred from homology"/>
<evidence type="ECO:0000313" key="9">
    <source>
        <dbReference type="EMBL" id="QCC76637.1"/>
    </source>
</evidence>
<feature type="binding site" evidence="5">
    <location>
        <position position="199"/>
    </location>
    <ligand>
        <name>Fe cation</name>
        <dbReference type="ChEBI" id="CHEBI:24875"/>
        <note>catalytic</note>
    </ligand>
</feature>
<dbReference type="AlphaFoldDB" id="A0A4V1CWB0"/>
<feature type="region of interest" description="Disordered" evidence="7">
    <location>
        <begin position="220"/>
        <end position="270"/>
    </location>
</feature>
<dbReference type="EMBL" id="CP038462">
    <property type="protein sequence ID" value="QCC76637.1"/>
    <property type="molecule type" value="Genomic_DNA"/>
</dbReference>
<reference evidence="9" key="4">
    <citation type="submission" date="2019-03" db="EMBL/GenBank/DDBJ databases">
        <authorList>
            <person name="Huang Y."/>
        </authorList>
    </citation>
    <scope>NUCLEOTIDE SEQUENCE</scope>
    <source>
        <strain evidence="9">JCM 16608</strain>
    </source>
</reference>
<reference evidence="8" key="5">
    <citation type="submission" date="2024-05" db="EMBL/GenBank/DDBJ databases">
        <authorList>
            <person name="Sun Q."/>
            <person name="Sedlacek I."/>
        </authorList>
    </citation>
    <scope>NUCLEOTIDE SEQUENCE</scope>
    <source>
        <strain evidence="8">CCM 7403</strain>
    </source>
</reference>
<evidence type="ECO:0000313" key="8">
    <source>
        <dbReference type="EMBL" id="GGD14935.1"/>
    </source>
</evidence>
<feature type="compositionally biased region" description="Low complexity" evidence="7">
    <location>
        <begin position="226"/>
        <end position="244"/>
    </location>
</feature>
<dbReference type="GO" id="GO:0010436">
    <property type="term" value="F:carotenoid dioxygenase activity"/>
    <property type="evidence" value="ECO:0007669"/>
    <property type="project" value="TreeGrafter"/>
</dbReference>
<evidence type="ECO:0000256" key="6">
    <source>
        <dbReference type="RuleBase" id="RU364048"/>
    </source>
</evidence>
<keyword evidence="2 5" id="KW-0479">Metal-binding</keyword>
<comment type="cofactor">
    <cofactor evidence="5 6">
        <name>Fe(2+)</name>
        <dbReference type="ChEBI" id="CHEBI:29033"/>
    </cofactor>
    <text evidence="5 6">Binds 1 Fe(2+) ion per subunit.</text>
</comment>